<keyword evidence="2 5" id="KW-0808">Transferase</keyword>
<dbReference type="RefSeq" id="WP_077848838.1">
    <property type="nucleotide sequence ID" value="NZ_LZZM01000198.1"/>
</dbReference>
<evidence type="ECO:0000256" key="4">
    <source>
        <dbReference type="ARBA" id="ARBA00025212"/>
    </source>
</evidence>
<name>A0A1S8TA78_9CLOT</name>
<evidence type="ECO:0000313" key="7">
    <source>
        <dbReference type="Proteomes" id="UP000190890"/>
    </source>
</evidence>
<dbReference type="InterPro" id="IPR002745">
    <property type="entry name" value="Ptrans_KptA/Tpt1"/>
</dbReference>
<dbReference type="SUPFAM" id="SSF56399">
    <property type="entry name" value="ADP-ribosylation"/>
    <property type="match status" value="1"/>
</dbReference>
<accession>A0A1S8TA78</accession>
<comment type="caution">
    <text evidence="6">The sequence shown here is derived from an EMBL/GenBank/DDBJ whole genome shotgun (WGS) entry which is preliminary data.</text>
</comment>
<gene>
    <name evidence="5 6" type="primary">kptA</name>
    <name evidence="6" type="ORF">CLPUN_38490</name>
</gene>
<dbReference type="GO" id="GO:0003950">
    <property type="term" value="F:NAD+ poly-ADP-ribosyltransferase activity"/>
    <property type="evidence" value="ECO:0007669"/>
    <property type="project" value="InterPro"/>
</dbReference>
<dbReference type="OrthoDB" id="4537997at2"/>
<comment type="function">
    <text evidence="4 5">Removes the 2'-phosphate from RNA via an intermediate in which the phosphate is ADP-ribosylated by NAD followed by a presumed transesterification to release the RNA and generate ADP-ribose 1''-2''-cyclic phosphate (APPR&gt;P). May function as an ADP-ribosylase.</text>
</comment>
<proteinExistence type="inferred from homology"/>
<dbReference type="InterPro" id="IPR022928">
    <property type="entry name" value="RNA_2'-PTrans_KptA"/>
</dbReference>
<dbReference type="HAMAP" id="MF_00299">
    <property type="entry name" value="KptA"/>
    <property type="match status" value="1"/>
</dbReference>
<comment type="similarity">
    <text evidence="1 5">Belongs to the KptA/TPT1 family.</text>
</comment>
<dbReference type="Proteomes" id="UP000190890">
    <property type="component" value="Unassembled WGS sequence"/>
</dbReference>
<dbReference type="AlphaFoldDB" id="A0A1S8TA78"/>
<dbReference type="GO" id="GO:0006388">
    <property type="term" value="P:tRNA splicing, via endonucleolytic cleavage and ligation"/>
    <property type="evidence" value="ECO:0007669"/>
    <property type="project" value="UniProtKB-UniRule"/>
</dbReference>
<dbReference type="EC" id="2.7.1.-" evidence="5"/>
<evidence type="ECO:0000256" key="3">
    <source>
        <dbReference type="ARBA" id="ARBA00023027"/>
    </source>
</evidence>
<dbReference type="Gene3D" id="3.20.170.30">
    <property type="match status" value="1"/>
</dbReference>
<dbReference type="Gene3D" id="1.10.10.970">
    <property type="entry name" value="RNA 2'-phosphotransferase, Tpt1/KptA family, N-terminal domain"/>
    <property type="match status" value="1"/>
</dbReference>
<organism evidence="6 7">
    <name type="scientific">Clostridium puniceum</name>
    <dbReference type="NCBI Taxonomy" id="29367"/>
    <lineage>
        <taxon>Bacteria</taxon>
        <taxon>Bacillati</taxon>
        <taxon>Bacillota</taxon>
        <taxon>Clostridia</taxon>
        <taxon>Eubacteriales</taxon>
        <taxon>Clostridiaceae</taxon>
        <taxon>Clostridium</taxon>
    </lineage>
</organism>
<dbReference type="Pfam" id="PF01885">
    <property type="entry name" value="PTS_2-RNA"/>
    <property type="match status" value="1"/>
</dbReference>
<dbReference type="PANTHER" id="PTHR12684">
    <property type="entry name" value="PUTATIVE PHOSPHOTRANSFERASE"/>
    <property type="match status" value="1"/>
</dbReference>
<dbReference type="NCBIfam" id="NF002014">
    <property type="entry name" value="PRK00819.1-4"/>
    <property type="match status" value="1"/>
</dbReference>
<protein>
    <recommendedName>
        <fullName evidence="5">Probable RNA 2'-phosphotransferase</fullName>
        <ecNumber evidence="5">2.7.1.-</ecNumber>
    </recommendedName>
</protein>
<evidence type="ECO:0000256" key="2">
    <source>
        <dbReference type="ARBA" id="ARBA00022679"/>
    </source>
</evidence>
<sequence>MKYENKDQELGKFISLILRHNPKTINITLDEYGWANVDELIKGINRVGKYIDFNTLERIVNENNKQRYSFSNNKTKIRANQGHSIKVDIELEEKLPLQYLYHGTAKRFIDSIMYIGIQKQSRLHVHLSADFSTAYSVGKRHGKPIVLKIDSMAMFKEGYKFYISKNMVWLTDFVPAKYIYIEGDKNA</sequence>
<dbReference type="STRING" id="29367.CLPUN_38490"/>
<keyword evidence="3 5" id="KW-0520">NAD</keyword>
<evidence type="ECO:0000256" key="1">
    <source>
        <dbReference type="ARBA" id="ARBA00009836"/>
    </source>
</evidence>
<dbReference type="EMBL" id="LZZM01000198">
    <property type="protein sequence ID" value="OOM74501.1"/>
    <property type="molecule type" value="Genomic_DNA"/>
</dbReference>
<dbReference type="PANTHER" id="PTHR12684:SF2">
    <property type="entry name" value="TRNA 2'-PHOSPHOTRANSFERASE 1"/>
    <property type="match status" value="1"/>
</dbReference>
<dbReference type="GO" id="GO:0000215">
    <property type="term" value="F:tRNA 2'-phosphotransferase activity"/>
    <property type="evidence" value="ECO:0007669"/>
    <property type="project" value="TreeGrafter"/>
</dbReference>
<evidence type="ECO:0000313" key="6">
    <source>
        <dbReference type="EMBL" id="OOM74501.1"/>
    </source>
</evidence>
<reference evidence="6 7" key="1">
    <citation type="submission" date="2016-05" db="EMBL/GenBank/DDBJ databases">
        <title>Microbial solvent formation.</title>
        <authorList>
            <person name="Poehlein A."/>
            <person name="Montoya Solano J.D."/>
            <person name="Flitsch S."/>
            <person name="Krabben P."/>
            <person name="Duerre P."/>
            <person name="Daniel R."/>
        </authorList>
    </citation>
    <scope>NUCLEOTIDE SEQUENCE [LARGE SCALE GENOMIC DNA]</scope>
    <source>
        <strain evidence="6 7">DSM 2619</strain>
    </source>
</reference>
<keyword evidence="7" id="KW-1185">Reference proteome</keyword>
<dbReference type="InterPro" id="IPR042080">
    <property type="entry name" value="RNA_2'-PTrans_N"/>
</dbReference>
<evidence type="ECO:0000256" key="5">
    <source>
        <dbReference type="HAMAP-Rule" id="MF_00299"/>
    </source>
</evidence>
<dbReference type="InterPro" id="IPR042081">
    <property type="entry name" value="RNA_2'-PTrans_C"/>
</dbReference>